<accession>A0AAW1D4N1</accession>
<dbReference type="PROSITE" id="PS50261">
    <property type="entry name" value="G_PROTEIN_RECEP_F2_4"/>
    <property type="match status" value="1"/>
</dbReference>
<keyword evidence="15" id="KW-0966">Cell projection</keyword>
<reference evidence="23 24" key="1">
    <citation type="submission" date="2022-12" db="EMBL/GenBank/DDBJ databases">
        <title>Chromosome-level genome assembly of true bugs.</title>
        <authorList>
            <person name="Ma L."/>
            <person name="Li H."/>
        </authorList>
    </citation>
    <scope>NUCLEOTIDE SEQUENCE [LARGE SCALE GENOMIC DNA]</scope>
    <source>
        <strain evidence="23">Lab_2022b</strain>
    </source>
</reference>
<dbReference type="InterPro" id="IPR015526">
    <property type="entry name" value="Frizzled/SFRP"/>
</dbReference>
<keyword evidence="24" id="KW-1185">Reference proteome</keyword>
<dbReference type="SMART" id="SM01330">
    <property type="entry name" value="Frizzled"/>
    <property type="match status" value="1"/>
</dbReference>
<dbReference type="InterPro" id="IPR000539">
    <property type="entry name" value="Frizzled/Smoothened_7TM"/>
</dbReference>
<evidence type="ECO:0000259" key="22">
    <source>
        <dbReference type="PROSITE" id="PS50261"/>
    </source>
</evidence>
<dbReference type="GO" id="GO:0005886">
    <property type="term" value="C:plasma membrane"/>
    <property type="evidence" value="ECO:0007669"/>
    <property type="project" value="UniProtKB-SubCell"/>
</dbReference>
<feature type="domain" description="FZ" evidence="21">
    <location>
        <begin position="87"/>
        <end position="204"/>
    </location>
</feature>
<evidence type="ECO:0000256" key="16">
    <source>
        <dbReference type="ARBA" id="ARBA00035037"/>
    </source>
</evidence>
<feature type="region of interest" description="Disordered" evidence="18">
    <location>
        <begin position="701"/>
        <end position="749"/>
    </location>
</feature>
<dbReference type="InterPro" id="IPR036790">
    <property type="entry name" value="Frizzled_dom_sf"/>
</dbReference>
<evidence type="ECO:0000256" key="7">
    <source>
        <dbReference type="ARBA" id="ARBA00022729"/>
    </source>
</evidence>
<keyword evidence="11" id="KW-1015">Disulfide bond</keyword>
<feature type="signal peptide" evidence="20">
    <location>
        <begin position="1"/>
        <end position="20"/>
    </location>
</feature>
<evidence type="ECO:0000313" key="23">
    <source>
        <dbReference type="EMBL" id="KAK9504914.1"/>
    </source>
</evidence>
<evidence type="ECO:0000256" key="8">
    <source>
        <dbReference type="ARBA" id="ARBA00022989"/>
    </source>
</evidence>
<evidence type="ECO:0000256" key="12">
    <source>
        <dbReference type="ARBA" id="ARBA00023170"/>
    </source>
</evidence>
<feature type="transmembrane region" description="Helical" evidence="19">
    <location>
        <begin position="289"/>
        <end position="306"/>
    </location>
</feature>
<evidence type="ECO:0000256" key="9">
    <source>
        <dbReference type="ARBA" id="ARBA00023040"/>
    </source>
</evidence>
<feature type="transmembrane region" description="Helical" evidence="19">
    <location>
        <begin position="256"/>
        <end position="277"/>
    </location>
</feature>
<dbReference type="GO" id="GO:0005929">
    <property type="term" value="C:cilium"/>
    <property type="evidence" value="ECO:0007669"/>
    <property type="project" value="UniProtKB-SubCell"/>
</dbReference>
<dbReference type="AlphaFoldDB" id="A0AAW1D4N1"/>
<dbReference type="Gene3D" id="1.20.1070.10">
    <property type="entry name" value="Rhodopsin 7-helix transmembrane proteins"/>
    <property type="match status" value="1"/>
</dbReference>
<dbReference type="CDD" id="cd15030">
    <property type="entry name" value="7tmF_SMO_homolog"/>
    <property type="match status" value="1"/>
</dbReference>
<evidence type="ECO:0000256" key="11">
    <source>
        <dbReference type="ARBA" id="ARBA00023157"/>
    </source>
</evidence>
<evidence type="ECO:0000256" key="1">
    <source>
        <dbReference type="ARBA" id="ARBA00004138"/>
    </source>
</evidence>
<dbReference type="Proteomes" id="UP001461498">
    <property type="component" value="Unassembled WGS sequence"/>
</dbReference>
<keyword evidence="6 19" id="KW-0812">Transmembrane</keyword>
<dbReference type="PROSITE" id="PS50038">
    <property type="entry name" value="FZ"/>
    <property type="match status" value="1"/>
</dbReference>
<name>A0AAW1D4N1_9HEMI</name>
<keyword evidence="9" id="KW-0297">G-protein coupled receptor</keyword>
<dbReference type="PRINTS" id="PR00489">
    <property type="entry name" value="FRIZZLED"/>
</dbReference>
<dbReference type="GO" id="GO:0004930">
    <property type="term" value="F:G protein-coupled receptor activity"/>
    <property type="evidence" value="ECO:0007669"/>
    <property type="project" value="UniProtKB-KW"/>
</dbReference>
<dbReference type="GO" id="GO:0030425">
    <property type="term" value="C:dendrite"/>
    <property type="evidence" value="ECO:0007669"/>
    <property type="project" value="TreeGrafter"/>
</dbReference>
<evidence type="ECO:0000256" key="2">
    <source>
        <dbReference type="ARBA" id="ARBA00004651"/>
    </source>
</evidence>
<comment type="caution">
    <text evidence="17">Lacks conserved residue(s) required for the propagation of feature annotation.</text>
</comment>
<dbReference type="GO" id="GO:0009888">
    <property type="term" value="P:tissue development"/>
    <property type="evidence" value="ECO:0007669"/>
    <property type="project" value="UniProtKB-ARBA"/>
</dbReference>
<comment type="similarity">
    <text evidence="3">Belongs to the G-protein coupled receptor Fz/Smo family.</text>
</comment>
<dbReference type="SMART" id="SM00063">
    <property type="entry name" value="FRI"/>
    <property type="match status" value="1"/>
</dbReference>
<feature type="domain" description="G-protein coupled receptors family 2 profile 2" evidence="22">
    <location>
        <begin position="253"/>
        <end position="484"/>
    </location>
</feature>
<feature type="transmembrane region" description="Helical" evidence="19">
    <location>
        <begin position="537"/>
        <end position="556"/>
    </location>
</feature>
<evidence type="ECO:0000256" key="5">
    <source>
        <dbReference type="ARBA" id="ARBA00022475"/>
    </source>
</evidence>
<dbReference type="PANTHER" id="PTHR11309">
    <property type="entry name" value="FRIZZLED"/>
    <property type="match status" value="1"/>
</dbReference>
<evidence type="ECO:0000256" key="3">
    <source>
        <dbReference type="ARBA" id="ARBA00008077"/>
    </source>
</evidence>
<evidence type="ECO:0000313" key="24">
    <source>
        <dbReference type="Proteomes" id="UP001461498"/>
    </source>
</evidence>
<proteinExistence type="inferred from homology"/>
<evidence type="ECO:0000256" key="4">
    <source>
        <dbReference type="ARBA" id="ARBA00022473"/>
    </source>
</evidence>
<keyword evidence="8 19" id="KW-1133">Transmembrane helix</keyword>
<keyword evidence="7 20" id="KW-0732">Signal</keyword>
<evidence type="ECO:0000256" key="18">
    <source>
        <dbReference type="SAM" id="MobiDB-lite"/>
    </source>
</evidence>
<dbReference type="GO" id="GO:0007389">
    <property type="term" value="P:pattern specification process"/>
    <property type="evidence" value="ECO:0007669"/>
    <property type="project" value="TreeGrafter"/>
</dbReference>
<sequence length="849" mass="94777">MLRTFYFILLPLNIFTFNLERNHQKYDGKPLEGGFFDRISNSGDPEATFHFQNLSRHKLKDVFEHERNLSPFNRFSSLSEGKGSYCKRPAKCELLNYTTCLGVKLPYSRTSLELVDGLTSQEQGQEQLKEWRRLVHIPKCWAVIQPFLCALYMPKCDDSGVYLPSQEMCKMIMGPCRILTSFEPWPAVFRCDNQTRYPPMCKNDVRELKFNTTGRCLEPLVQTDLSAWYYDGVDGCGVQCNDPMYTDHQRQQIHKLVAWGASICALFNLFTIVTFMIDWKFSSKYPALVIFYINFCFLIVCIGWLAQFLPGGREDIVCRKDGTLRTAEPSAGENLSCVVVYVMVYYFLMAGIAWFVILTYAWHISLQALGKIQECMEKKGAYFHLVAWSLPLVLTITTMALGEIDGDGVTGICFVGSANKEYRAGFLLLPVAAALIVGTYFLSKGLIILIKLQVDSKEIISERANNKIKETILRMGIFSVLILVLGATTFIWHVYHFKNSEVWSESFRIYILCKLGIGESGPSGECKMGSRPSVAMLQLHVLSLFSVGVLMSSWVWTHTTINTWATLIARLLKKEVPGNEKQTKPKKHKLIAQAYSKRKKFNSDGHISISFHSSHKDPVGLNIELNSGATGSVRSSWAAALPKLLTRRGALVAATNSNSSVRRNSVDSQISYSVRRVSVESRRHSVDSAVSVKVSEVTQTLVKKVTKPRHKSHRSSRIRRHSRNKGTKQKSNSGTTKPSRNSGSASSGDSNVAMKLIMALAESGGVGGGIKSNSRTSLKALGYTGVPCKPNTARRGATAGLEGEFAMLADRLLRRGSADSNASSSSRRSVELVQMCILDKGRQQAQECK</sequence>
<evidence type="ECO:0000259" key="21">
    <source>
        <dbReference type="PROSITE" id="PS50038"/>
    </source>
</evidence>
<comment type="subcellular location">
    <subcellularLocation>
        <location evidence="2">Cell membrane</location>
        <topology evidence="2">Multi-pass membrane protein</topology>
    </subcellularLocation>
    <subcellularLocation>
        <location evidence="1">Cell projection</location>
        <location evidence="1">Cilium</location>
    </subcellularLocation>
</comment>
<evidence type="ECO:0000256" key="19">
    <source>
        <dbReference type="SAM" id="Phobius"/>
    </source>
</evidence>
<dbReference type="GO" id="GO:0071679">
    <property type="term" value="P:commissural neuron axon guidance"/>
    <property type="evidence" value="ECO:0007669"/>
    <property type="project" value="TreeGrafter"/>
</dbReference>
<protein>
    <recommendedName>
        <fullName evidence="16">Protein smoothened</fullName>
    </recommendedName>
</protein>
<dbReference type="PANTHER" id="PTHR11309:SF35">
    <property type="entry name" value="PROTEIN SMOOTHENED"/>
    <property type="match status" value="1"/>
</dbReference>
<gene>
    <name evidence="23" type="ORF">O3M35_009082</name>
</gene>
<keyword evidence="12" id="KW-0675">Receptor</keyword>
<feature type="compositionally biased region" description="Low complexity" evidence="18">
    <location>
        <begin position="739"/>
        <end position="749"/>
    </location>
</feature>
<feature type="transmembrane region" description="Helical" evidence="19">
    <location>
        <begin position="424"/>
        <end position="450"/>
    </location>
</feature>
<dbReference type="Pfam" id="PF01392">
    <property type="entry name" value="Fz"/>
    <property type="match status" value="1"/>
</dbReference>
<dbReference type="Pfam" id="PF01534">
    <property type="entry name" value="Frizzled"/>
    <property type="match status" value="1"/>
</dbReference>
<dbReference type="InterPro" id="IPR017981">
    <property type="entry name" value="GPCR_2-like_7TM"/>
</dbReference>
<dbReference type="SUPFAM" id="SSF63501">
    <property type="entry name" value="Frizzled cysteine-rich domain"/>
    <property type="match status" value="1"/>
</dbReference>
<keyword evidence="5" id="KW-1003">Cell membrane</keyword>
<evidence type="ECO:0000256" key="20">
    <source>
        <dbReference type="SAM" id="SignalP"/>
    </source>
</evidence>
<evidence type="ECO:0000256" key="17">
    <source>
        <dbReference type="PROSITE-ProRule" id="PRU00090"/>
    </source>
</evidence>
<dbReference type="GO" id="GO:0007224">
    <property type="term" value="P:smoothened signaling pathway"/>
    <property type="evidence" value="ECO:0007669"/>
    <property type="project" value="TreeGrafter"/>
</dbReference>
<evidence type="ECO:0000256" key="15">
    <source>
        <dbReference type="ARBA" id="ARBA00023273"/>
    </source>
</evidence>
<keyword evidence="4" id="KW-0217">Developmental protein</keyword>
<feature type="transmembrane region" description="Helical" evidence="19">
    <location>
        <begin position="471"/>
        <end position="495"/>
    </location>
</feature>
<evidence type="ECO:0000256" key="10">
    <source>
        <dbReference type="ARBA" id="ARBA00023136"/>
    </source>
</evidence>
<keyword evidence="13" id="KW-0325">Glycoprotein</keyword>
<evidence type="ECO:0000256" key="14">
    <source>
        <dbReference type="ARBA" id="ARBA00023224"/>
    </source>
</evidence>
<feature type="transmembrane region" description="Helical" evidence="19">
    <location>
        <begin position="338"/>
        <end position="362"/>
    </location>
</feature>
<dbReference type="InterPro" id="IPR020067">
    <property type="entry name" value="Frizzled_dom"/>
</dbReference>
<dbReference type="EMBL" id="JAPXFL010000006">
    <property type="protein sequence ID" value="KAK9504914.1"/>
    <property type="molecule type" value="Genomic_DNA"/>
</dbReference>
<feature type="compositionally biased region" description="Polar residues" evidence="18">
    <location>
        <begin position="729"/>
        <end position="738"/>
    </location>
</feature>
<organism evidence="23 24">
    <name type="scientific">Rhynocoris fuscipes</name>
    <dbReference type="NCBI Taxonomy" id="488301"/>
    <lineage>
        <taxon>Eukaryota</taxon>
        <taxon>Metazoa</taxon>
        <taxon>Ecdysozoa</taxon>
        <taxon>Arthropoda</taxon>
        <taxon>Hexapoda</taxon>
        <taxon>Insecta</taxon>
        <taxon>Pterygota</taxon>
        <taxon>Neoptera</taxon>
        <taxon>Paraneoptera</taxon>
        <taxon>Hemiptera</taxon>
        <taxon>Heteroptera</taxon>
        <taxon>Panheteroptera</taxon>
        <taxon>Cimicomorpha</taxon>
        <taxon>Reduviidae</taxon>
        <taxon>Harpactorinae</taxon>
        <taxon>Harpactorini</taxon>
        <taxon>Rhynocoris</taxon>
    </lineage>
</organism>
<feature type="transmembrane region" description="Helical" evidence="19">
    <location>
        <begin position="382"/>
        <end position="404"/>
    </location>
</feature>
<evidence type="ECO:0000256" key="6">
    <source>
        <dbReference type="ARBA" id="ARBA00022692"/>
    </source>
</evidence>
<dbReference type="InterPro" id="IPR041771">
    <property type="entry name" value="SMO_CRD"/>
</dbReference>
<keyword evidence="10 19" id="KW-0472">Membrane</keyword>
<dbReference type="Gene3D" id="1.10.2000.10">
    <property type="entry name" value="Frizzled cysteine-rich domain"/>
    <property type="match status" value="1"/>
</dbReference>
<dbReference type="GO" id="GO:0007417">
    <property type="term" value="P:central nervous system development"/>
    <property type="evidence" value="ECO:0007669"/>
    <property type="project" value="TreeGrafter"/>
</dbReference>
<evidence type="ECO:0000256" key="13">
    <source>
        <dbReference type="ARBA" id="ARBA00023180"/>
    </source>
</evidence>
<feature type="compositionally biased region" description="Basic residues" evidence="18">
    <location>
        <begin position="704"/>
        <end position="728"/>
    </location>
</feature>
<dbReference type="InterPro" id="IPR035683">
    <property type="entry name" value="SMO_7TM"/>
</dbReference>
<dbReference type="CDD" id="cd07451">
    <property type="entry name" value="CRD_SMO"/>
    <property type="match status" value="1"/>
</dbReference>
<comment type="caution">
    <text evidence="23">The sequence shown here is derived from an EMBL/GenBank/DDBJ whole genome shotgun (WGS) entry which is preliminary data.</text>
</comment>
<feature type="chain" id="PRO_5043687927" description="Protein smoothened" evidence="20">
    <location>
        <begin position="21"/>
        <end position="849"/>
    </location>
</feature>
<keyword evidence="14" id="KW-0807">Transducer</keyword>
<dbReference type="FunFam" id="1.20.1070.10:FF:000068">
    <property type="entry name" value="Smoothened, frizzled class receptor"/>
    <property type="match status" value="1"/>
</dbReference>
<dbReference type="GO" id="GO:0005113">
    <property type="term" value="F:patched binding"/>
    <property type="evidence" value="ECO:0007669"/>
    <property type="project" value="TreeGrafter"/>
</dbReference>